<dbReference type="GO" id="GO:0000160">
    <property type="term" value="P:phosphorelay signal transduction system"/>
    <property type="evidence" value="ECO:0007669"/>
    <property type="project" value="InterPro"/>
</dbReference>
<dbReference type="PANTHER" id="PTHR44591:SF3">
    <property type="entry name" value="RESPONSE REGULATORY DOMAIN-CONTAINING PROTEIN"/>
    <property type="match status" value="1"/>
</dbReference>
<dbReference type="InterPro" id="IPR001789">
    <property type="entry name" value="Sig_transdc_resp-reg_receiver"/>
</dbReference>
<dbReference type="AlphaFoldDB" id="A0A540VEK1"/>
<dbReference type="SMART" id="SM00448">
    <property type="entry name" value="REC"/>
    <property type="match status" value="1"/>
</dbReference>
<dbReference type="InterPro" id="IPR013324">
    <property type="entry name" value="RNA_pol_sigma_r3/r4-like"/>
</dbReference>
<protein>
    <submittedName>
        <fullName evidence="4">Response regulator</fullName>
    </submittedName>
</protein>
<feature type="modified residue" description="4-aspartylphosphate" evidence="2">
    <location>
        <position position="377"/>
    </location>
</feature>
<dbReference type="Gene3D" id="1.10.10.10">
    <property type="entry name" value="Winged helix-like DNA-binding domain superfamily/Winged helix DNA-binding domain"/>
    <property type="match status" value="1"/>
</dbReference>
<dbReference type="SUPFAM" id="SSF52172">
    <property type="entry name" value="CheY-like"/>
    <property type="match status" value="1"/>
</dbReference>
<dbReference type="InParanoid" id="A0A540VEK1"/>
<gene>
    <name evidence="4" type="ORF">FKZ61_15825</name>
</gene>
<evidence type="ECO:0000259" key="3">
    <source>
        <dbReference type="PROSITE" id="PS50110"/>
    </source>
</evidence>
<comment type="caution">
    <text evidence="4">The sequence shown here is derived from an EMBL/GenBank/DDBJ whole genome shotgun (WGS) entry which is preliminary data.</text>
</comment>
<name>A0A540VEK1_9CHLR</name>
<evidence type="ECO:0000256" key="2">
    <source>
        <dbReference type="PROSITE-ProRule" id="PRU00169"/>
    </source>
</evidence>
<dbReference type="Proteomes" id="UP000317371">
    <property type="component" value="Unassembled WGS sequence"/>
</dbReference>
<dbReference type="PANTHER" id="PTHR44591">
    <property type="entry name" value="STRESS RESPONSE REGULATOR PROTEIN 1"/>
    <property type="match status" value="1"/>
</dbReference>
<feature type="domain" description="Response regulatory" evidence="3">
    <location>
        <begin position="328"/>
        <end position="441"/>
    </location>
</feature>
<keyword evidence="1 2" id="KW-0597">Phosphoprotein</keyword>
<dbReference type="InterPro" id="IPR036388">
    <property type="entry name" value="WH-like_DNA-bd_sf"/>
</dbReference>
<reference evidence="4 5" key="1">
    <citation type="submission" date="2019-06" db="EMBL/GenBank/DDBJ databases">
        <title>Genome sequence of Litorilinea aerophila BAA-2444.</title>
        <authorList>
            <person name="Maclea K.S."/>
            <person name="Maurais E.G."/>
            <person name="Iannazzi L.C."/>
        </authorList>
    </citation>
    <scope>NUCLEOTIDE SEQUENCE [LARGE SCALE GENOMIC DNA]</scope>
    <source>
        <strain evidence="4 5">ATCC BAA-2444</strain>
    </source>
</reference>
<evidence type="ECO:0000256" key="1">
    <source>
        <dbReference type="ARBA" id="ARBA00022553"/>
    </source>
</evidence>
<proteinExistence type="predicted"/>
<dbReference type="OrthoDB" id="9789181at2"/>
<dbReference type="Pfam" id="PF00072">
    <property type="entry name" value="Response_reg"/>
    <property type="match status" value="1"/>
</dbReference>
<dbReference type="SUPFAM" id="SSF88659">
    <property type="entry name" value="Sigma3 and sigma4 domains of RNA polymerase sigma factors"/>
    <property type="match status" value="1"/>
</dbReference>
<sequence>MASCLSRLPSVSGSTSPGIRPTPWCWRASTMVDQEVFYEEVREALHHLYDYDRLRSLHLRAWLQAEPGFTGPRSLKQILIDAVEALRPEAETPMDAPDWRIYQILLYRFVQGMSTQEVAGQLGLGERHYRRLQARAIERFARLLWVRHLEITEAGEEEAGLPDSSWPEPKVGSDLDWLQREGTLQQTQLYEIFIQVEQLLAPLARNRGVHIEFHLVPDLPLLRIHPQAIRQAMVSTLAFMLDRTLAHRVRVEARTQGEVIQITIQPCSDSSAPAPPQSAALFTKPSALEALAIPRQLLDMYNGNLQVGRIESGAPMLTLQVPVVRRLPVLLVEDNEDTTELFSRYLEGSPYRPVIASSSQEAIFLAQRVKPRAMILDVMMPEQDGWETLILFKAHPLTATIPVIVATILTDRELALSLGADDFLHKPVSQEQLLAALDQVIQP</sequence>
<dbReference type="InterPro" id="IPR036890">
    <property type="entry name" value="HATPase_C_sf"/>
</dbReference>
<dbReference type="Gene3D" id="3.40.50.2300">
    <property type="match status" value="1"/>
</dbReference>
<evidence type="ECO:0000313" key="4">
    <source>
        <dbReference type="EMBL" id="TQE94553.1"/>
    </source>
</evidence>
<accession>A0A540VEK1</accession>
<evidence type="ECO:0000313" key="5">
    <source>
        <dbReference type="Proteomes" id="UP000317371"/>
    </source>
</evidence>
<dbReference type="EMBL" id="VIGC01000022">
    <property type="protein sequence ID" value="TQE94553.1"/>
    <property type="molecule type" value="Genomic_DNA"/>
</dbReference>
<dbReference type="PROSITE" id="PS50110">
    <property type="entry name" value="RESPONSE_REGULATORY"/>
    <property type="match status" value="1"/>
</dbReference>
<dbReference type="InterPro" id="IPR050595">
    <property type="entry name" value="Bact_response_regulator"/>
</dbReference>
<dbReference type="SUPFAM" id="SSF55874">
    <property type="entry name" value="ATPase domain of HSP90 chaperone/DNA topoisomerase II/histidine kinase"/>
    <property type="match status" value="1"/>
</dbReference>
<dbReference type="InterPro" id="IPR011006">
    <property type="entry name" value="CheY-like_superfamily"/>
</dbReference>
<dbReference type="Gene3D" id="3.30.565.10">
    <property type="entry name" value="Histidine kinase-like ATPase, C-terminal domain"/>
    <property type="match status" value="1"/>
</dbReference>
<keyword evidence="5" id="KW-1185">Reference proteome</keyword>
<organism evidence="4 5">
    <name type="scientific">Litorilinea aerophila</name>
    <dbReference type="NCBI Taxonomy" id="1204385"/>
    <lineage>
        <taxon>Bacteria</taxon>
        <taxon>Bacillati</taxon>
        <taxon>Chloroflexota</taxon>
        <taxon>Caldilineae</taxon>
        <taxon>Caldilineales</taxon>
        <taxon>Caldilineaceae</taxon>
        <taxon>Litorilinea</taxon>
    </lineage>
</organism>